<dbReference type="InterPro" id="IPR009091">
    <property type="entry name" value="RCC1/BLIP-II"/>
</dbReference>
<dbReference type="SUPFAM" id="SSF50985">
    <property type="entry name" value="RCC1/BLIP-II"/>
    <property type="match status" value="1"/>
</dbReference>
<dbReference type="InterPro" id="IPR000408">
    <property type="entry name" value="Reg_chr_condens"/>
</dbReference>
<gene>
    <name evidence="4" type="ORF">AK812_SmicGene43382</name>
</gene>
<name>A0A1Q9C162_SYMMI</name>
<feature type="region of interest" description="Disordered" evidence="3">
    <location>
        <begin position="486"/>
        <end position="505"/>
    </location>
</feature>
<evidence type="ECO:0000313" key="5">
    <source>
        <dbReference type="Proteomes" id="UP000186817"/>
    </source>
</evidence>
<reference evidence="4 5" key="1">
    <citation type="submission" date="2016-02" db="EMBL/GenBank/DDBJ databases">
        <title>Genome analysis of coral dinoflagellate symbionts highlights evolutionary adaptations to a symbiotic lifestyle.</title>
        <authorList>
            <person name="Aranda M."/>
            <person name="Li Y."/>
            <person name="Liew Y.J."/>
            <person name="Baumgarten S."/>
            <person name="Simakov O."/>
            <person name="Wilson M."/>
            <person name="Piel J."/>
            <person name="Ashoor H."/>
            <person name="Bougouffa S."/>
            <person name="Bajic V.B."/>
            <person name="Ryu T."/>
            <person name="Ravasi T."/>
            <person name="Bayer T."/>
            <person name="Micklem G."/>
            <person name="Kim H."/>
            <person name="Bhak J."/>
            <person name="Lajeunesse T.C."/>
            <person name="Voolstra C.R."/>
        </authorList>
    </citation>
    <scope>NUCLEOTIDE SEQUENCE [LARGE SCALE GENOMIC DNA]</scope>
    <source>
        <strain evidence="4 5">CCMP2467</strain>
    </source>
</reference>
<dbReference type="PROSITE" id="PS50012">
    <property type="entry name" value="RCC1_3"/>
    <property type="match status" value="1"/>
</dbReference>
<organism evidence="4 5">
    <name type="scientific">Symbiodinium microadriaticum</name>
    <name type="common">Dinoflagellate</name>
    <name type="synonym">Zooxanthella microadriatica</name>
    <dbReference type="NCBI Taxonomy" id="2951"/>
    <lineage>
        <taxon>Eukaryota</taxon>
        <taxon>Sar</taxon>
        <taxon>Alveolata</taxon>
        <taxon>Dinophyceae</taxon>
        <taxon>Suessiales</taxon>
        <taxon>Symbiodiniaceae</taxon>
        <taxon>Symbiodinium</taxon>
    </lineage>
</organism>
<feature type="repeat" description="RCC1" evidence="2">
    <location>
        <begin position="84"/>
        <end position="138"/>
    </location>
</feature>
<dbReference type="InterPro" id="IPR051210">
    <property type="entry name" value="Ub_ligase/GEF_domain"/>
</dbReference>
<evidence type="ECO:0000313" key="4">
    <source>
        <dbReference type="EMBL" id="OLP76656.1"/>
    </source>
</evidence>
<comment type="caution">
    <text evidence="4">The sequence shown here is derived from an EMBL/GenBank/DDBJ whole genome shotgun (WGS) entry which is preliminary data.</text>
</comment>
<evidence type="ECO:0000256" key="1">
    <source>
        <dbReference type="ARBA" id="ARBA00022737"/>
    </source>
</evidence>
<dbReference type="Proteomes" id="UP000186817">
    <property type="component" value="Unassembled WGS sequence"/>
</dbReference>
<accession>A0A1Q9C162</accession>
<keyword evidence="1" id="KW-0677">Repeat</keyword>
<dbReference type="EMBL" id="LSRX01001960">
    <property type="protein sequence ID" value="OLP76656.1"/>
    <property type="molecule type" value="Genomic_DNA"/>
</dbReference>
<evidence type="ECO:0000256" key="3">
    <source>
        <dbReference type="SAM" id="MobiDB-lite"/>
    </source>
</evidence>
<feature type="region of interest" description="Disordered" evidence="3">
    <location>
        <begin position="91"/>
        <end position="114"/>
    </location>
</feature>
<dbReference type="PANTHER" id="PTHR22870">
    <property type="entry name" value="REGULATOR OF CHROMOSOME CONDENSATION"/>
    <property type="match status" value="1"/>
</dbReference>
<dbReference type="PANTHER" id="PTHR22870:SF408">
    <property type="entry name" value="OS09G0560450 PROTEIN"/>
    <property type="match status" value="1"/>
</dbReference>
<sequence>MPSTSLFQGSPHGGARICLPQLIPAEVPKFEDFDSYLASSLTITWSRGVYLSQTDSPCKFRQWLVEDSLPQGLRLQGIKIGQPTRLFAAGNNDGGFLREEEGQPDGASPTPASFDELESTRLTAVSGGRDHIVAVTNAGLRDTAASDFAALYTWTAAYSLAATLSLQWSDTAPAARFGGSALARPLGGSERGGESSSLALLSSGEIYAWGILDYPGSNDLGQLGVGDTEPRSVAVQSEYPSVASRPASNTAWRFHEVPDLPIAKHVSGGGAAATATANWASRGVPWSSDTSSARCLTFDGTVVGFGSNSEGQLGIGRISDCEERPVPAMLRQGADTKKLLVFALAEVPEYREPPGPSKAVTMDHSCVLALPAPERRDQLDRYMSEGRGSWEDSDVLEDTPCSLNPDMNLWQKSQTGRWVASAGSAFAAVAWADVLEDSRQILHSVFFHPGSRTALLGAMVLLAGVAGAEAGEAESETLKQAVMVRRSQPIPPIQEDDEAREAQWS</sequence>
<evidence type="ECO:0000256" key="2">
    <source>
        <dbReference type="PROSITE-ProRule" id="PRU00235"/>
    </source>
</evidence>
<keyword evidence="5" id="KW-1185">Reference proteome</keyword>
<dbReference type="Gene3D" id="2.130.10.30">
    <property type="entry name" value="Regulator of chromosome condensation 1/beta-lactamase-inhibitor protein II"/>
    <property type="match status" value="1"/>
</dbReference>
<protein>
    <submittedName>
        <fullName evidence="4">Uncharacterized protein</fullName>
    </submittedName>
</protein>
<dbReference type="AlphaFoldDB" id="A0A1Q9C162"/>
<proteinExistence type="predicted"/>